<dbReference type="PANTHER" id="PTHR33490">
    <property type="entry name" value="BLR5614 PROTEIN-RELATED"/>
    <property type="match status" value="1"/>
</dbReference>
<dbReference type="Pfam" id="PF01841">
    <property type="entry name" value="Transglut_core"/>
    <property type="match status" value="1"/>
</dbReference>
<dbReference type="AlphaFoldDB" id="A0A1G5B634"/>
<feature type="domain" description="Transglutaminase-like" evidence="2">
    <location>
        <begin position="191"/>
        <end position="255"/>
    </location>
</feature>
<gene>
    <name evidence="3" type="ORF">SAMN05661077_0693</name>
</gene>
<evidence type="ECO:0000313" key="3">
    <source>
        <dbReference type="EMBL" id="SCX85629.1"/>
    </source>
</evidence>
<dbReference type="GO" id="GO:0008233">
    <property type="term" value="F:peptidase activity"/>
    <property type="evidence" value="ECO:0007669"/>
    <property type="project" value="UniProtKB-KW"/>
</dbReference>
<dbReference type="EMBL" id="FMUN01000001">
    <property type="protein sequence ID" value="SCX85629.1"/>
    <property type="molecule type" value="Genomic_DNA"/>
</dbReference>
<feature type="signal peptide" evidence="1">
    <location>
        <begin position="1"/>
        <end position="22"/>
    </location>
</feature>
<protein>
    <submittedName>
        <fullName evidence="3">Transglutaminase-like enzyme, putative cysteine protease</fullName>
    </submittedName>
</protein>
<reference evidence="4" key="1">
    <citation type="submission" date="2016-10" db="EMBL/GenBank/DDBJ databases">
        <authorList>
            <person name="Varghese N."/>
        </authorList>
    </citation>
    <scope>NUCLEOTIDE SEQUENCE [LARGE SCALE GENOMIC DNA]</scope>
    <source>
        <strain evidence="4">HL 19</strain>
    </source>
</reference>
<dbReference type="PANTHER" id="PTHR33490:SF6">
    <property type="entry name" value="SLL1049 PROTEIN"/>
    <property type="match status" value="1"/>
</dbReference>
<dbReference type="OrthoDB" id="9804872at2"/>
<dbReference type="GO" id="GO:0006508">
    <property type="term" value="P:proteolysis"/>
    <property type="evidence" value="ECO:0007669"/>
    <property type="project" value="UniProtKB-KW"/>
</dbReference>
<dbReference type="SMART" id="SM00460">
    <property type="entry name" value="TGc"/>
    <property type="match status" value="1"/>
</dbReference>
<dbReference type="STRING" id="381306.AN478_08560"/>
<dbReference type="RefSeq" id="WP_143004052.1">
    <property type="nucleotide sequence ID" value="NZ_FMUN01000001.1"/>
</dbReference>
<evidence type="ECO:0000313" key="4">
    <source>
        <dbReference type="Proteomes" id="UP000183104"/>
    </source>
</evidence>
<keyword evidence="4" id="KW-1185">Reference proteome</keyword>
<evidence type="ECO:0000259" key="2">
    <source>
        <dbReference type="SMART" id="SM00460"/>
    </source>
</evidence>
<keyword evidence="3" id="KW-0378">Hydrolase</keyword>
<proteinExistence type="predicted"/>
<dbReference type="SUPFAM" id="SSF54001">
    <property type="entry name" value="Cysteine proteinases"/>
    <property type="match status" value="1"/>
</dbReference>
<keyword evidence="3" id="KW-0645">Protease</keyword>
<feature type="chain" id="PRO_5010274109" evidence="1">
    <location>
        <begin position="23"/>
        <end position="300"/>
    </location>
</feature>
<evidence type="ECO:0000256" key="1">
    <source>
        <dbReference type="SAM" id="SignalP"/>
    </source>
</evidence>
<dbReference type="InterPro" id="IPR002931">
    <property type="entry name" value="Transglutaminase-like"/>
</dbReference>
<dbReference type="Gene3D" id="3.10.620.30">
    <property type="match status" value="1"/>
</dbReference>
<dbReference type="InterPro" id="IPR038765">
    <property type="entry name" value="Papain-like_cys_pep_sf"/>
</dbReference>
<keyword evidence="1" id="KW-0732">Signal</keyword>
<accession>A0A1G5B634</accession>
<organism evidence="3 4">
    <name type="scientific">Thiohalorhabdus denitrificans</name>
    <dbReference type="NCBI Taxonomy" id="381306"/>
    <lineage>
        <taxon>Bacteria</taxon>
        <taxon>Pseudomonadati</taxon>
        <taxon>Pseudomonadota</taxon>
        <taxon>Gammaproteobacteria</taxon>
        <taxon>Thiohalorhabdales</taxon>
        <taxon>Thiohalorhabdaceae</taxon>
        <taxon>Thiohalorhabdus</taxon>
    </lineage>
</organism>
<dbReference type="Proteomes" id="UP000183104">
    <property type="component" value="Unassembled WGS sequence"/>
</dbReference>
<sequence length="300" mass="33026">MTLRFGSVTALLAVLLTAGGLAYVQGQGGNEQPGYPVERTVRYGFTVQNLDNRAVETVRFRTLAPVKRTPTQRLEGIEASHPYRLEEDALGNQVLHFTLQDLPPHGQAVVRVTARLRLAREPNPVKKTYPFGELLKPSELAPADHPRIRKLADSLADPESPRATLRGTHRWAVDNIAYEGYIAEDRGALYALENRTGDCTEAMSLSLALLRANEIPSVGVAGFPTSGNSVLSPEDFHNWVAAWPEGEAWVTDPVNERLEEGIPGHIAFRVFSPDEEEAGLSATQSFFRTDQESVSIRMEG</sequence>
<name>A0A1G5B634_9GAMM</name>